<evidence type="ECO:0000313" key="1">
    <source>
        <dbReference type="EMBL" id="QJA66465.1"/>
    </source>
</evidence>
<evidence type="ECO:0000313" key="2">
    <source>
        <dbReference type="EMBL" id="QJH96108.1"/>
    </source>
</evidence>
<dbReference type="EMBL" id="MT144640">
    <property type="protein sequence ID" value="QJH96108.1"/>
    <property type="molecule type" value="Genomic_DNA"/>
</dbReference>
<dbReference type="EMBL" id="MT145188">
    <property type="protein sequence ID" value="QJI04615.1"/>
    <property type="molecule type" value="Genomic_DNA"/>
</dbReference>
<reference evidence="2" key="1">
    <citation type="submission" date="2020-03" db="EMBL/GenBank/DDBJ databases">
        <title>The deep terrestrial virosphere.</title>
        <authorList>
            <person name="Holmfeldt K."/>
            <person name="Nilsson E."/>
            <person name="Simone D."/>
            <person name="Lopez-Fernandez M."/>
            <person name="Wu X."/>
            <person name="de Brujin I."/>
            <person name="Lundin D."/>
            <person name="Andersson A."/>
            <person name="Bertilsson S."/>
            <person name="Dopson M."/>
        </authorList>
    </citation>
    <scope>NUCLEOTIDE SEQUENCE</scope>
    <source>
        <strain evidence="3">MM415A00105</strain>
        <strain evidence="1">MM415B00347</strain>
        <strain evidence="2">TM448B00622</strain>
    </source>
</reference>
<organism evidence="2">
    <name type="scientific">viral metagenome</name>
    <dbReference type="NCBI Taxonomy" id="1070528"/>
    <lineage>
        <taxon>unclassified sequences</taxon>
        <taxon>metagenomes</taxon>
        <taxon>organismal metagenomes</taxon>
    </lineage>
</organism>
<dbReference type="AlphaFoldDB" id="A0A6M3XEE7"/>
<proteinExistence type="predicted"/>
<gene>
    <name evidence="3" type="ORF">MM415A00105_0007</name>
    <name evidence="1" type="ORF">MM415B00347_0033</name>
    <name evidence="2" type="ORF">TM448B00622_0003</name>
</gene>
<accession>A0A6M3XEE7</accession>
<dbReference type="EMBL" id="MT141555">
    <property type="protein sequence ID" value="QJA66465.1"/>
    <property type="molecule type" value="Genomic_DNA"/>
</dbReference>
<evidence type="ECO:0000313" key="3">
    <source>
        <dbReference type="EMBL" id="QJI04615.1"/>
    </source>
</evidence>
<name>A0A6M3XEE7_9ZZZZ</name>
<sequence length="169" mass="19187">MRKPLIDPSSTNEEKIKKLSMIVDRLTRRAVKQTSAIITPYTISNCSFGEEVKGDILKYMFCCPGKLNKGGIFLNAKPKSGAAVVLNIENDLGGGSRSYNITRRNLIFEPNIEISTWDRLTVSFFTVNPEEDKMTEIWISLLWTPTIKDVQIKSYLIDQLEEQVDVPKE</sequence>
<protein>
    <submittedName>
        <fullName evidence="2">Uncharacterized protein</fullName>
    </submittedName>
</protein>